<keyword evidence="2" id="KW-0813">Transport</keyword>
<evidence type="ECO:0000256" key="3">
    <source>
        <dbReference type="ARBA" id="ARBA00022475"/>
    </source>
</evidence>
<evidence type="ECO:0000256" key="5">
    <source>
        <dbReference type="ARBA" id="ARBA00023136"/>
    </source>
</evidence>
<dbReference type="GO" id="GO:0012505">
    <property type="term" value="C:endomembrane system"/>
    <property type="evidence" value="ECO:0007669"/>
    <property type="project" value="UniProtKB-SubCell"/>
</dbReference>
<keyword evidence="8" id="KW-1185">Reference proteome</keyword>
<dbReference type="HOGENOM" id="CLU_028871_10_2_2"/>
<proteinExistence type="predicted"/>
<dbReference type="GeneID" id="10278347"/>
<organism evidence="7 8">
    <name type="scientific">Methanobacterium lacus (strain AL-21)</name>
    <dbReference type="NCBI Taxonomy" id="877455"/>
    <lineage>
        <taxon>Archaea</taxon>
        <taxon>Methanobacteriati</taxon>
        <taxon>Methanobacteriota</taxon>
        <taxon>Methanomada group</taxon>
        <taxon>Methanobacteria</taxon>
        <taxon>Methanobacteriales</taxon>
        <taxon>Methanobacteriaceae</taxon>
        <taxon>Methanobacterium</taxon>
    </lineage>
</organism>
<dbReference type="EMBL" id="CP002551">
    <property type="protein sequence ID" value="ADZ10109.1"/>
    <property type="molecule type" value="Genomic_DNA"/>
</dbReference>
<dbReference type="OrthoDB" id="10037at2157"/>
<dbReference type="RefSeq" id="WP_013645460.1">
    <property type="nucleotide sequence ID" value="NC_015216.1"/>
</dbReference>
<evidence type="ECO:0000313" key="8">
    <source>
        <dbReference type="Proteomes" id="UP000007490"/>
    </source>
</evidence>
<dbReference type="CDD" id="cd13553">
    <property type="entry name" value="PBP2_NrtA_CpmA_like"/>
    <property type="match status" value="1"/>
</dbReference>
<dbReference type="SUPFAM" id="SSF53850">
    <property type="entry name" value="Periplasmic binding protein-like II"/>
    <property type="match status" value="1"/>
</dbReference>
<sequence length="316" mass="35125">MKKYLYLGLIVLAVVMVYGTYDYYTVTSDTIVVGYLPSNHHSALFVANAKGMYEKEGFKVQMVPFKNGADMIDAANKNQLDVGFCGITPITSSIDKNSTIKIVAPANEDGSGIVVQNGSNITNLKDLEGKTILEPGSGSIQDVLLRYMLMKNNVSTSNINISQFEVPLMQEALTDNRASAFIAWEPYVTQANLTGEDDVFIYSSDIWDDHPCCVIFATQNMMTKKPDQLRKFLKAHTEATDYINGNLNETSIIVSNKLGTNPNIELASLEHVKFISEPNTEYDNNLMKLVSLQQQLGYVKNNLTLSQIVNYNFLPN</sequence>
<dbReference type="eggNOG" id="arCOG01803">
    <property type="taxonomic scope" value="Archaea"/>
</dbReference>
<reference evidence="8" key="1">
    <citation type="submission" date="2011-02" db="EMBL/GenBank/DDBJ databases">
        <title>Complete sequence of Methanobacterium sp. AL-21.</title>
        <authorList>
            <consortium name="US DOE Joint Genome Institute"/>
            <person name="Lucas S."/>
            <person name="Copeland A."/>
            <person name="Lapidus A."/>
            <person name="Cheng J.-F."/>
            <person name="Goodwin L."/>
            <person name="Pitluck S."/>
            <person name="Chertkov O."/>
            <person name="Detter J.C."/>
            <person name="Han C."/>
            <person name="Tapia R."/>
            <person name="Land M."/>
            <person name="Hauser L."/>
            <person name="Kyrpides N."/>
            <person name="Ivanova N."/>
            <person name="Mikhailova N."/>
            <person name="Pagani I."/>
            <person name="Cadillo-Quiroz H."/>
            <person name="Imachi H."/>
            <person name="Zinder S."/>
            <person name="Liu W."/>
            <person name="Woyke T."/>
        </authorList>
    </citation>
    <scope>NUCLEOTIDE SEQUENCE [LARGE SCALE GENOMIC DNA]</scope>
    <source>
        <strain evidence="8">AL-21</strain>
    </source>
</reference>
<evidence type="ECO:0000256" key="2">
    <source>
        <dbReference type="ARBA" id="ARBA00022448"/>
    </source>
</evidence>
<keyword evidence="4" id="KW-0997">Cell inner membrane</keyword>
<reference evidence="7 8" key="2">
    <citation type="journal article" date="2014" name="Int. J. Syst. Evol. Microbiol.">
        <title>Methanobacterium paludis sp. nov. and a novel strain of Methanobacterium lacus isolated from northern peatlands.</title>
        <authorList>
            <person name="Cadillo-Quiroz H."/>
            <person name="Brauer S.L."/>
            <person name="Goodson N."/>
            <person name="Yavitt J.B."/>
            <person name="Zinder S.H."/>
        </authorList>
    </citation>
    <scope>NUCLEOTIDE SEQUENCE [LARGE SCALE GENOMIC DNA]</scope>
    <source>
        <strain evidence="7 8">AL-21</strain>
    </source>
</reference>
<dbReference type="SMART" id="SM00062">
    <property type="entry name" value="PBPb"/>
    <property type="match status" value="1"/>
</dbReference>
<dbReference type="Gene3D" id="3.40.190.10">
    <property type="entry name" value="Periplasmic binding protein-like II"/>
    <property type="match status" value="2"/>
</dbReference>
<dbReference type="AlphaFoldDB" id="F0TAN7"/>
<keyword evidence="5" id="KW-0472">Membrane</keyword>
<protein>
    <submittedName>
        <fullName evidence="7">ABC-type transporter, periplasmic subunit family 3</fullName>
    </submittedName>
</protein>
<dbReference type="STRING" id="877455.Metbo_1889"/>
<evidence type="ECO:0000313" key="7">
    <source>
        <dbReference type="EMBL" id="ADZ10109.1"/>
    </source>
</evidence>
<dbReference type="Proteomes" id="UP000007490">
    <property type="component" value="Chromosome"/>
</dbReference>
<dbReference type="InterPro" id="IPR001638">
    <property type="entry name" value="Solute-binding_3/MltF_N"/>
</dbReference>
<comment type="subcellular location">
    <subcellularLocation>
        <location evidence="1">Endomembrane system</location>
    </subcellularLocation>
</comment>
<feature type="domain" description="Solute-binding protein family 3/N-terminal" evidence="6">
    <location>
        <begin position="30"/>
        <end position="246"/>
    </location>
</feature>
<evidence type="ECO:0000256" key="4">
    <source>
        <dbReference type="ARBA" id="ARBA00022519"/>
    </source>
</evidence>
<evidence type="ECO:0000256" key="1">
    <source>
        <dbReference type="ARBA" id="ARBA00004308"/>
    </source>
</evidence>
<dbReference type="PANTHER" id="PTHR30024">
    <property type="entry name" value="ALIPHATIC SULFONATES-BINDING PROTEIN-RELATED"/>
    <property type="match status" value="1"/>
</dbReference>
<name>F0TAN7_METLA</name>
<dbReference type="KEGG" id="mel:Metbo_1889"/>
<dbReference type="PRINTS" id="PR00121">
    <property type="entry name" value="NAKATPASE"/>
</dbReference>
<evidence type="ECO:0000259" key="6">
    <source>
        <dbReference type="SMART" id="SM00062"/>
    </source>
</evidence>
<gene>
    <name evidence="7" type="ordered locus">Metbo_1889</name>
</gene>
<dbReference type="Pfam" id="PF13379">
    <property type="entry name" value="NMT1_2"/>
    <property type="match status" value="1"/>
</dbReference>
<keyword evidence="3" id="KW-1003">Cell membrane</keyword>
<dbReference type="InterPro" id="IPR044527">
    <property type="entry name" value="NrtA/CpmA_ABC-bd_dom"/>
</dbReference>
<accession>F0TAN7</accession>